<keyword evidence="4" id="KW-1185">Reference proteome</keyword>
<dbReference type="Gene3D" id="3.90.1150.10">
    <property type="entry name" value="Aspartate Aminotransferase, domain 1"/>
    <property type="match status" value="1"/>
</dbReference>
<dbReference type="InterPro" id="IPR015424">
    <property type="entry name" value="PyrdxlP-dep_Trfase"/>
</dbReference>
<evidence type="ECO:0000256" key="1">
    <source>
        <dbReference type="RuleBase" id="RU000481"/>
    </source>
</evidence>
<feature type="domain" description="Aminotransferase class I/classII large" evidence="2">
    <location>
        <begin position="47"/>
        <end position="354"/>
    </location>
</feature>
<protein>
    <recommendedName>
        <fullName evidence="1">Aminotransferase</fullName>
        <ecNumber evidence="1">2.6.1.-</ecNumber>
    </recommendedName>
</protein>
<dbReference type="EMBL" id="SPQQ01000007">
    <property type="protein sequence ID" value="TGE36599.1"/>
    <property type="molecule type" value="Genomic_DNA"/>
</dbReference>
<dbReference type="CDD" id="cd00609">
    <property type="entry name" value="AAT_like"/>
    <property type="match status" value="1"/>
</dbReference>
<evidence type="ECO:0000259" key="2">
    <source>
        <dbReference type="Pfam" id="PF00155"/>
    </source>
</evidence>
<accession>A0A4Z0R273</accession>
<dbReference type="GO" id="GO:0008483">
    <property type="term" value="F:transaminase activity"/>
    <property type="evidence" value="ECO:0007669"/>
    <property type="project" value="UniProtKB-KW"/>
</dbReference>
<keyword evidence="1 3" id="KW-0032">Aminotransferase</keyword>
<evidence type="ECO:0000313" key="4">
    <source>
        <dbReference type="Proteomes" id="UP000298460"/>
    </source>
</evidence>
<dbReference type="PANTHER" id="PTHR43510:SF1">
    <property type="entry name" value="AMINOTRANSFERASE FUNCTION, HYPOTHETICAL (EUROFUNG)"/>
    <property type="match status" value="1"/>
</dbReference>
<dbReference type="Pfam" id="PF00155">
    <property type="entry name" value="Aminotran_1_2"/>
    <property type="match status" value="1"/>
</dbReference>
<comment type="caution">
    <text evidence="3">The sequence shown here is derived from an EMBL/GenBank/DDBJ whole genome shotgun (WGS) entry which is preliminary data.</text>
</comment>
<reference evidence="3 4" key="1">
    <citation type="submission" date="2019-03" db="EMBL/GenBank/DDBJ databases">
        <title>Draft Genome Sequence of Desulfosporosinus fructosivorans Strain 63.6F, Isolated from Marine Sediment in the Baltic Sea.</title>
        <authorList>
            <person name="Hausmann B."/>
            <person name="Vandieken V."/>
            <person name="Pjevac P."/>
            <person name="Schreck K."/>
            <person name="Herbold C.W."/>
            <person name="Loy A."/>
        </authorList>
    </citation>
    <scope>NUCLEOTIDE SEQUENCE [LARGE SCALE GENOMIC DNA]</scope>
    <source>
        <strain evidence="3 4">63.6F</strain>
    </source>
</reference>
<comment type="similarity">
    <text evidence="1">Belongs to the class-I pyridoxal-phosphate-dependent aminotransferase family.</text>
</comment>
<dbReference type="Gene3D" id="3.40.640.10">
    <property type="entry name" value="Type I PLP-dependent aspartate aminotransferase-like (Major domain)"/>
    <property type="match status" value="1"/>
</dbReference>
<dbReference type="InterPro" id="IPR004839">
    <property type="entry name" value="Aminotransferase_I/II_large"/>
</dbReference>
<dbReference type="Proteomes" id="UP000298460">
    <property type="component" value="Unassembled WGS sequence"/>
</dbReference>
<comment type="cofactor">
    <cofactor evidence="1">
        <name>pyridoxal 5'-phosphate</name>
        <dbReference type="ChEBI" id="CHEBI:597326"/>
    </cofactor>
</comment>
<name>A0A4Z0R273_9FIRM</name>
<dbReference type="InterPro" id="IPR015422">
    <property type="entry name" value="PyrdxlP-dep_Trfase_small"/>
</dbReference>
<evidence type="ECO:0000313" key="3">
    <source>
        <dbReference type="EMBL" id="TGE36599.1"/>
    </source>
</evidence>
<keyword evidence="1 3" id="KW-0808">Transferase</keyword>
<dbReference type="SUPFAM" id="SSF53383">
    <property type="entry name" value="PLP-dependent transferases"/>
    <property type="match status" value="1"/>
</dbReference>
<dbReference type="OrthoDB" id="9803354at2"/>
<dbReference type="GO" id="GO:0030170">
    <property type="term" value="F:pyridoxal phosphate binding"/>
    <property type="evidence" value="ECO:0007669"/>
    <property type="project" value="InterPro"/>
</dbReference>
<dbReference type="InterPro" id="IPR015421">
    <property type="entry name" value="PyrdxlP-dep_Trfase_major"/>
</dbReference>
<dbReference type="PROSITE" id="PS00105">
    <property type="entry name" value="AA_TRANSFER_CLASS_1"/>
    <property type="match status" value="1"/>
</dbReference>
<gene>
    <name evidence="3" type="ORF">E4K67_19375</name>
</gene>
<proteinExistence type="inferred from homology"/>
<dbReference type="InterPro" id="IPR004838">
    <property type="entry name" value="NHTrfase_class1_PyrdxlP-BS"/>
</dbReference>
<dbReference type="EC" id="2.6.1.-" evidence="1"/>
<dbReference type="AlphaFoldDB" id="A0A4Z0R273"/>
<sequence length="366" mass="41631">MKVTPFSLERFFSKTEFNVRYHLAASAIQAWSLRELLCLANDPDLQFSLFATRLGYTEPEGIPELRQEITRLYSNPTDPDHVFVTSGAIEANYLLLNSLLEPGDRFIVQTPYYQQLSQVGIDLGATALLWHYREDKGFDIHEFMDLLDQKPALVMLNTPHNPTGFVFSPNEMRQIAEVCLEREIYLLSDEVYRELGETLLPSMRDYSSQAVSIGSMSKSYGLAGLRVGWMMGPPEIIARCATKRDYTSLCSPALGQHLALTALKHRTKIWDRNRQLRLRNITLLEKAFKEDPTLRWQKSEAGVVAWVSYSTKIPSEQLGRELHRRGVLVAPGIFFGEEGHFRLGFGGNSPELEAGLAIMMDYFKQN</sequence>
<organism evidence="3 4">
    <name type="scientific">Desulfosporosinus fructosivorans</name>
    <dbReference type="NCBI Taxonomy" id="2018669"/>
    <lineage>
        <taxon>Bacteria</taxon>
        <taxon>Bacillati</taxon>
        <taxon>Bacillota</taxon>
        <taxon>Clostridia</taxon>
        <taxon>Eubacteriales</taxon>
        <taxon>Desulfitobacteriaceae</taxon>
        <taxon>Desulfosporosinus</taxon>
    </lineage>
</organism>
<dbReference type="RefSeq" id="WP_135549730.1">
    <property type="nucleotide sequence ID" value="NZ_SPQQ01000007.1"/>
</dbReference>
<dbReference type="PANTHER" id="PTHR43510">
    <property type="entry name" value="AMINOTRANSFERASE FUNCTION, HYPOTHETICAL (EUROFUNG)"/>
    <property type="match status" value="1"/>
</dbReference>